<dbReference type="HOGENOM" id="CLU_039962_2_2_1"/>
<dbReference type="EMBL" id="ACOL01000161">
    <property type="protein sequence ID" value="EEQ81922.1"/>
    <property type="molecule type" value="Genomic_DNA"/>
</dbReference>
<dbReference type="InterPro" id="IPR007216">
    <property type="entry name" value="CNOT9"/>
</dbReference>
<dbReference type="InterPro" id="IPR011989">
    <property type="entry name" value="ARM-like"/>
</dbReference>
<name>C4VA33_VAIC1</name>
<dbReference type="OrthoDB" id="1183224at2759"/>
<organism evidence="3">
    <name type="scientific">Vairimorpha ceranae (strain BRL01)</name>
    <name type="common">Microsporidian parasite</name>
    <name type="synonym">Nosema ceranae</name>
    <dbReference type="NCBI Taxonomy" id="578460"/>
    <lineage>
        <taxon>Eukaryota</taxon>
        <taxon>Fungi</taxon>
        <taxon>Fungi incertae sedis</taxon>
        <taxon>Microsporidia</taxon>
        <taxon>Nosematidae</taxon>
        <taxon>Vairimorpha</taxon>
    </lineage>
</organism>
<dbReference type="Pfam" id="PF04078">
    <property type="entry name" value="Rcd1"/>
    <property type="match status" value="1"/>
</dbReference>
<dbReference type="InterPro" id="IPR016024">
    <property type="entry name" value="ARM-type_fold"/>
</dbReference>
<sequence>MNKKKDLLYQEITETCSNSIKDSNKKIYLEKILKYLTDSASPLYIWEQNGIPILILQELIEPYTSLQSFTKEISDNLSTVLQILYYLVQNNEIKKAVVDARFHFYLFRYVTIYDIAIVYETPRIWVLKTFRELVTDQYVQSQVKNTEMVPILLKNIDLGSNGVKLLSMETFYNLISGDEGLKFVTQTFDRFSAINQVFNSISRTVCKSKTYSIIKLILQVYIRLCSKPHIKQAVANKLPENVISEEMKCIVEDNKECKELYEKLVSLINKN</sequence>
<dbReference type="Gene3D" id="1.25.10.10">
    <property type="entry name" value="Leucine-rich Repeat Variant"/>
    <property type="match status" value="1"/>
</dbReference>
<protein>
    <recommendedName>
        <fullName evidence="4">Cell differentiation protein rcd1</fullName>
    </recommendedName>
</protein>
<dbReference type="PANTHER" id="PTHR12262">
    <property type="entry name" value="CCR4-NOT TRANSCRIPTION COMPLEX SUBUNIT 9"/>
    <property type="match status" value="1"/>
</dbReference>
<evidence type="ECO:0000313" key="3">
    <source>
        <dbReference type="Proteomes" id="UP000009082"/>
    </source>
</evidence>
<dbReference type="Proteomes" id="UP000009082">
    <property type="component" value="Unassembled WGS sequence"/>
</dbReference>
<dbReference type="STRING" id="578460.C4VA33"/>
<accession>C4VA33</accession>
<comment type="similarity">
    <text evidence="1">Belongs to the CNOT9 family.</text>
</comment>
<dbReference type="AlphaFoldDB" id="C4VA33"/>
<evidence type="ECO:0008006" key="4">
    <source>
        <dbReference type="Google" id="ProtNLM"/>
    </source>
</evidence>
<dbReference type="InParanoid" id="C4VA33"/>
<evidence type="ECO:0000313" key="2">
    <source>
        <dbReference type="EMBL" id="EEQ81922.1"/>
    </source>
</evidence>
<reference evidence="3" key="1">
    <citation type="journal article" date="2009" name="PLoS Pathog.">
        <title>Genomic analyses of the microsporidian Nosema ceranae, an emergent pathogen of honey bees.</title>
        <authorList>
            <person name="Cornman R.S."/>
            <person name="Chen Y.P."/>
            <person name="Schatz M.C."/>
            <person name="Street C."/>
            <person name="Zhao Y."/>
            <person name="Desany B."/>
            <person name="Egholm M."/>
            <person name="Hutchison S."/>
            <person name="Pettis J.S."/>
            <person name="Lipkin W.I."/>
            <person name="Evans J.D."/>
        </authorList>
    </citation>
    <scope>NUCLEOTIDE SEQUENCE [LARGE SCALE GENOMIC DNA]</scope>
    <source>
        <strain evidence="3">BRL01</strain>
    </source>
</reference>
<evidence type="ECO:0000256" key="1">
    <source>
        <dbReference type="ARBA" id="ARBA00006385"/>
    </source>
</evidence>
<dbReference type="SUPFAM" id="SSF48371">
    <property type="entry name" value="ARM repeat"/>
    <property type="match status" value="1"/>
</dbReference>
<dbReference type="FunCoup" id="C4VA33">
    <property type="interactions" value="146"/>
</dbReference>
<dbReference type="GO" id="GO:0006402">
    <property type="term" value="P:mRNA catabolic process"/>
    <property type="evidence" value="ECO:0007669"/>
    <property type="project" value="InterPro"/>
</dbReference>
<proteinExistence type="inferred from homology"/>
<gene>
    <name evidence="2" type="ORF">NCER_101467</name>
</gene>
<dbReference type="KEGG" id="nce:NCER_101467"/>
<dbReference type="VEuPathDB" id="MicrosporidiaDB:NCER_101467"/>
<dbReference type="GO" id="GO:0030014">
    <property type="term" value="C:CCR4-NOT complex"/>
    <property type="evidence" value="ECO:0007669"/>
    <property type="project" value="InterPro"/>
</dbReference>
<dbReference type="OMA" id="EKVYTWI"/>